<dbReference type="SMART" id="SM00320">
    <property type="entry name" value="WD40"/>
    <property type="match status" value="6"/>
</dbReference>
<feature type="region of interest" description="Disordered" evidence="7">
    <location>
        <begin position="1"/>
        <end position="20"/>
    </location>
</feature>
<gene>
    <name evidence="9" type="primary">utp15</name>
    <name evidence="9" type="ORF">OC842_005654</name>
</gene>
<dbReference type="CDD" id="cd00200">
    <property type="entry name" value="WD40"/>
    <property type="match status" value="1"/>
</dbReference>
<dbReference type="Pfam" id="PF09384">
    <property type="entry name" value="UTP15_C"/>
    <property type="match status" value="2"/>
</dbReference>
<name>A0AAN6G9G6_9BASI</name>
<evidence type="ECO:0000256" key="1">
    <source>
        <dbReference type="ARBA" id="ARBA00004604"/>
    </source>
</evidence>
<dbReference type="PROSITE" id="PS50082">
    <property type="entry name" value="WD_REPEATS_2"/>
    <property type="match status" value="2"/>
</dbReference>
<dbReference type="EMBL" id="JAPDMQ010000422">
    <property type="protein sequence ID" value="KAK0524989.1"/>
    <property type="molecule type" value="Genomic_DNA"/>
</dbReference>
<keyword evidence="10" id="KW-1185">Reference proteome</keyword>
<evidence type="ECO:0000256" key="2">
    <source>
        <dbReference type="ARBA" id="ARBA00022552"/>
    </source>
</evidence>
<proteinExistence type="predicted"/>
<dbReference type="PANTHER" id="PTHR19924:SF26">
    <property type="entry name" value="U3 SMALL NUCLEOLAR RNA-ASSOCIATED PROTEIN 15 HOMOLOG"/>
    <property type="match status" value="1"/>
</dbReference>
<keyword evidence="4" id="KW-0677">Repeat</keyword>
<dbReference type="InterPro" id="IPR019775">
    <property type="entry name" value="WD40_repeat_CS"/>
</dbReference>
<evidence type="ECO:0000313" key="9">
    <source>
        <dbReference type="EMBL" id="KAK0524989.1"/>
    </source>
</evidence>
<keyword evidence="3 6" id="KW-0853">WD repeat</keyword>
<dbReference type="Proteomes" id="UP001176521">
    <property type="component" value="Unassembled WGS sequence"/>
</dbReference>
<protein>
    <submittedName>
        <fullName evidence="9">U3 small nucleolar RNA-associated protein 15</fullName>
    </submittedName>
</protein>
<dbReference type="GO" id="GO:0006364">
    <property type="term" value="P:rRNA processing"/>
    <property type="evidence" value="ECO:0007669"/>
    <property type="project" value="UniProtKB-KW"/>
</dbReference>
<dbReference type="InterPro" id="IPR001680">
    <property type="entry name" value="WD40_rpt"/>
</dbReference>
<dbReference type="GO" id="GO:0005730">
    <property type="term" value="C:nucleolus"/>
    <property type="evidence" value="ECO:0007669"/>
    <property type="project" value="UniProtKB-SubCell"/>
</dbReference>
<accession>A0AAN6G9G6</accession>
<dbReference type="Gene3D" id="2.130.10.10">
    <property type="entry name" value="YVTN repeat-like/Quinoprotein amine dehydrogenase"/>
    <property type="match status" value="2"/>
</dbReference>
<evidence type="ECO:0000259" key="8">
    <source>
        <dbReference type="Pfam" id="PF09384"/>
    </source>
</evidence>
<feature type="domain" description="U3 small nucleolar RNA-associated protein 15 C-terminal" evidence="8">
    <location>
        <begin position="554"/>
        <end position="639"/>
    </location>
</feature>
<keyword evidence="2" id="KW-0698">rRNA processing</keyword>
<evidence type="ECO:0000256" key="3">
    <source>
        <dbReference type="ARBA" id="ARBA00022574"/>
    </source>
</evidence>
<comment type="subcellular location">
    <subcellularLocation>
        <location evidence="1">Nucleus</location>
        <location evidence="1">Nucleolus</location>
    </subcellularLocation>
</comment>
<dbReference type="InterPro" id="IPR015943">
    <property type="entry name" value="WD40/YVTN_repeat-like_dom_sf"/>
</dbReference>
<dbReference type="InterPro" id="IPR020472">
    <property type="entry name" value="WD40_PAC1"/>
</dbReference>
<dbReference type="PANTHER" id="PTHR19924">
    <property type="entry name" value="UTP15 U3 SMALL NUCLEOLAR RNA-ASSOCIATED PROTEIN 15 FAMILY MEMBER"/>
    <property type="match status" value="1"/>
</dbReference>
<feature type="repeat" description="WD" evidence="6">
    <location>
        <begin position="207"/>
        <end position="242"/>
    </location>
</feature>
<dbReference type="AlphaFoldDB" id="A0AAN6G9G6"/>
<comment type="caution">
    <text evidence="9">The sequence shown here is derived from an EMBL/GenBank/DDBJ whole genome shotgun (WGS) entry which is preliminary data.</text>
</comment>
<organism evidence="9 10">
    <name type="scientific">Tilletia horrida</name>
    <dbReference type="NCBI Taxonomy" id="155126"/>
    <lineage>
        <taxon>Eukaryota</taxon>
        <taxon>Fungi</taxon>
        <taxon>Dikarya</taxon>
        <taxon>Basidiomycota</taxon>
        <taxon>Ustilaginomycotina</taxon>
        <taxon>Exobasidiomycetes</taxon>
        <taxon>Tilletiales</taxon>
        <taxon>Tilletiaceae</taxon>
        <taxon>Tilletia</taxon>
    </lineage>
</organism>
<dbReference type="Pfam" id="PF00400">
    <property type="entry name" value="WD40"/>
    <property type="match status" value="3"/>
</dbReference>
<feature type="repeat" description="WD" evidence="6">
    <location>
        <begin position="165"/>
        <end position="206"/>
    </location>
</feature>
<reference evidence="9" key="1">
    <citation type="journal article" date="2023" name="PhytoFront">
        <title>Draft Genome Resources of Seven Strains of Tilletia horrida, Causal Agent of Kernel Smut of Rice.</title>
        <authorList>
            <person name="Khanal S."/>
            <person name="Antony Babu S."/>
            <person name="Zhou X.G."/>
        </authorList>
    </citation>
    <scope>NUCLEOTIDE SEQUENCE</scope>
    <source>
        <strain evidence="9">TX3</strain>
    </source>
</reference>
<sequence>MEYQKIATPAPAQPLVSAPGTSESAHWRRYRAPVFCKELAPITSIHFVPPSSDFSEQQELSRQADSRRAAEASSGSAAVDPLALSTQAPRPGSDAAARARFAVTAGSRVQIYSTTTARVTKTINRFKDVARSANIRQDAKLMVAGDDSGLVQIFDLSSRAILRTMKGHRLATHVTRFSSNPSQILSASDDKTVRLWDIPTQEAVNTLDSHTDYVRSAVVSADNPSLLLSGSYDGTVRLWDVRMEGKKEAMRMKHGAPVEDILILPTGGGGLALSCGGPVLRVWDLMMGGRCARAVSNHQKTITSMCFSLASPSQDLALEGEYEAEAGSGSRLRLLTAGLDQLVKVYDPALDYRVTHTMRYPSPILSLALSPDESTLATGMADGTLCVRRRHIKKGEAERRRNEAKARREGALEYYLNAGAPAAAPTVNEQERADELDREEGASVDLGAAQHVSADPGVLITTAPDGSISTTVRASAAGKGQGQRSGNRGLKEYDRYFRAFRYHDALDAALRKGVPAHITFGVIRELIHRSPAAGSGAGPAGGRPIYGDDTGAPGLASAIAGRDEVTLEPLLRFLLRYATSTEYADLVNDTLGLVIDIYAPVLGQSPLIDDLFGRIWAKVSQEVRLQRDLVGVRGSIEMLISCSSLD</sequence>
<evidence type="ECO:0000256" key="4">
    <source>
        <dbReference type="ARBA" id="ARBA00022737"/>
    </source>
</evidence>
<feature type="domain" description="U3 small nucleolar RNA-associated protein 15 C-terminal" evidence="8">
    <location>
        <begin position="486"/>
        <end position="530"/>
    </location>
</feature>
<evidence type="ECO:0000256" key="7">
    <source>
        <dbReference type="SAM" id="MobiDB-lite"/>
    </source>
</evidence>
<evidence type="ECO:0000256" key="5">
    <source>
        <dbReference type="ARBA" id="ARBA00023242"/>
    </source>
</evidence>
<evidence type="ECO:0000313" key="10">
    <source>
        <dbReference type="Proteomes" id="UP001176521"/>
    </source>
</evidence>
<dbReference type="PRINTS" id="PR00320">
    <property type="entry name" value="GPROTEINBRPT"/>
</dbReference>
<dbReference type="GO" id="GO:0045943">
    <property type="term" value="P:positive regulation of transcription by RNA polymerase I"/>
    <property type="evidence" value="ECO:0007669"/>
    <property type="project" value="TreeGrafter"/>
</dbReference>
<dbReference type="PROSITE" id="PS50294">
    <property type="entry name" value="WD_REPEATS_REGION"/>
    <property type="match status" value="2"/>
</dbReference>
<dbReference type="InterPro" id="IPR018983">
    <property type="entry name" value="U3_snoRNA-assocProt_15_C"/>
</dbReference>
<feature type="region of interest" description="Disordered" evidence="7">
    <location>
        <begin position="48"/>
        <end position="93"/>
    </location>
</feature>
<dbReference type="InterPro" id="IPR036322">
    <property type="entry name" value="WD40_repeat_dom_sf"/>
</dbReference>
<dbReference type="SUPFAM" id="SSF50978">
    <property type="entry name" value="WD40 repeat-like"/>
    <property type="match status" value="1"/>
</dbReference>
<keyword evidence="5" id="KW-0539">Nucleus</keyword>
<dbReference type="PROSITE" id="PS00678">
    <property type="entry name" value="WD_REPEATS_1"/>
    <property type="match status" value="2"/>
</dbReference>
<evidence type="ECO:0000256" key="6">
    <source>
        <dbReference type="PROSITE-ProRule" id="PRU00221"/>
    </source>
</evidence>